<dbReference type="PANTHER" id="PTHR43179">
    <property type="entry name" value="RHAMNOSYLTRANSFERASE WBBL"/>
    <property type="match status" value="1"/>
</dbReference>
<reference evidence="2 3" key="1">
    <citation type="journal article" date="2016" name="Nat. Commun.">
        <title>Thousands of microbial genomes shed light on interconnected biogeochemical processes in an aquifer system.</title>
        <authorList>
            <person name="Anantharaman K."/>
            <person name="Brown C.T."/>
            <person name="Hug L.A."/>
            <person name="Sharon I."/>
            <person name="Castelle C.J."/>
            <person name="Probst A.J."/>
            <person name="Thomas B.C."/>
            <person name="Singh A."/>
            <person name="Wilkins M.J."/>
            <person name="Karaoz U."/>
            <person name="Brodie E.L."/>
            <person name="Williams K.H."/>
            <person name="Hubbard S.S."/>
            <person name="Banfield J.F."/>
        </authorList>
    </citation>
    <scope>NUCLEOTIDE SEQUENCE [LARGE SCALE GENOMIC DNA]</scope>
</reference>
<organism evidence="2 3">
    <name type="scientific">Candidatus Andersenbacteria bacterium RIFCSPHIGHO2_12_FULL_45_11</name>
    <dbReference type="NCBI Taxonomy" id="1797281"/>
    <lineage>
        <taxon>Bacteria</taxon>
        <taxon>Candidatus Anderseniibacteriota</taxon>
    </lineage>
</organism>
<dbReference type="EMBL" id="MHHR01000020">
    <property type="protein sequence ID" value="OGY34176.1"/>
    <property type="molecule type" value="Genomic_DNA"/>
</dbReference>
<name>A0A1G1X2D3_9BACT</name>
<dbReference type="AlphaFoldDB" id="A0A1G1X2D3"/>
<gene>
    <name evidence="2" type="ORF">A3D99_00460</name>
</gene>
<accession>A0A1G1X2D3</accession>
<dbReference type="InterPro" id="IPR029044">
    <property type="entry name" value="Nucleotide-diphossugar_trans"/>
</dbReference>
<dbReference type="Pfam" id="PF13641">
    <property type="entry name" value="Glyco_tranf_2_3"/>
    <property type="match status" value="1"/>
</dbReference>
<keyword evidence="1" id="KW-1133">Transmembrane helix</keyword>
<dbReference type="SUPFAM" id="SSF53448">
    <property type="entry name" value="Nucleotide-diphospho-sugar transferases"/>
    <property type="match status" value="1"/>
</dbReference>
<evidence type="ECO:0000256" key="1">
    <source>
        <dbReference type="SAM" id="Phobius"/>
    </source>
</evidence>
<evidence type="ECO:0000313" key="2">
    <source>
        <dbReference type="EMBL" id="OGY34176.1"/>
    </source>
</evidence>
<evidence type="ECO:0000313" key="3">
    <source>
        <dbReference type="Proteomes" id="UP000177528"/>
    </source>
</evidence>
<dbReference type="Gene3D" id="3.90.550.10">
    <property type="entry name" value="Spore Coat Polysaccharide Biosynthesis Protein SpsA, Chain A"/>
    <property type="match status" value="1"/>
</dbReference>
<comment type="caution">
    <text evidence="2">The sequence shown here is derived from an EMBL/GenBank/DDBJ whole genome shotgun (WGS) entry which is preliminary data.</text>
</comment>
<evidence type="ECO:0008006" key="4">
    <source>
        <dbReference type="Google" id="ProtNLM"/>
    </source>
</evidence>
<dbReference type="PANTHER" id="PTHR43179:SF7">
    <property type="entry name" value="RHAMNOSYLTRANSFERASE WBBL"/>
    <property type="match status" value="1"/>
</dbReference>
<protein>
    <recommendedName>
        <fullName evidence="4">Glycosyltransferase 2-like domain-containing protein</fullName>
    </recommendedName>
</protein>
<proteinExistence type="predicted"/>
<sequence length="301" mass="33481">MESVSVIIVNWNTGKLLQECLESLDKLPERSLIRLVVIVDNSSTDSSVSQAQETADRAGFTILLQTENLGFAKANNIGIAYVQEHGGADDHILLLNPDTVVHPHAIEHMISVLVSKDTIGIVGPKLLEATGAVQPSVRSFPTLPVFMLLFLKLHRIFSNTATWQKYILADFDHTTQQSVDQVMGAAFLIRNTAMQAIGPLDEGFWIWFEEVDYCKRAKDAGFEILYTPSATVTHHKGTSFNQLVGLKKTKPLLDSSLRYAKKHLGVRTYIVLCVLYPLALLIALLASFDHARQREQNSKKL</sequence>
<dbReference type="CDD" id="cd04186">
    <property type="entry name" value="GT_2_like_c"/>
    <property type="match status" value="1"/>
</dbReference>
<dbReference type="Proteomes" id="UP000177528">
    <property type="component" value="Unassembled WGS sequence"/>
</dbReference>
<keyword evidence="1" id="KW-0472">Membrane</keyword>
<keyword evidence="1" id="KW-0812">Transmembrane</keyword>
<feature type="transmembrane region" description="Helical" evidence="1">
    <location>
        <begin position="269"/>
        <end position="288"/>
    </location>
</feature>